<keyword evidence="3" id="KW-1185">Reference proteome</keyword>
<accession>A0ABW8VXZ3</accession>
<proteinExistence type="predicted"/>
<feature type="compositionally biased region" description="Polar residues" evidence="1">
    <location>
        <begin position="32"/>
        <end position="45"/>
    </location>
</feature>
<protein>
    <submittedName>
        <fullName evidence="2">Uncharacterized protein</fullName>
    </submittedName>
</protein>
<feature type="compositionally biased region" description="Basic and acidic residues" evidence="1">
    <location>
        <begin position="49"/>
        <end position="67"/>
    </location>
</feature>
<dbReference type="Proteomes" id="UP001628646">
    <property type="component" value="Unassembled WGS sequence"/>
</dbReference>
<sequence length="103" mass="11394">MYSVKTPNHPTESKAFSNDETSLESLAPPPQTANIKQKENISTLSPKVEGLDNRHSANRLTRQDNCKSAKLQAKSPKDDCPFDCHHGIANTHGNLMLPARNKE</sequence>
<feature type="compositionally biased region" description="Polar residues" evidence="1">
    <location>
        <begin position="1"/>
        <end position="24"/>
    </location>
</feature>
<evidence type="ECO:0000256" key="1">
    <source>
        <dbReference type="SAM" id="MobiDB-lite"/>
    </source>
</evidence>
<evidence type="ECO:0000313" key="3">
    <source>
        <dbReference type="Proteomes" id="UP001628646"/>
    </source>
</evidence>
<evidence type="ECO:0000313" key="2">
    <source>
        <dbReference type="EMBL" id="MFL8997797.1"/>
    </source>
</evidence>
<dbReference type="EMBL" id="JBJNUY010000001">
    <property type="protein sequence ID" value="MFL8997797.1"/>
    <property type="molecule type" value="Genomic_DNA"/>
</dbReference>
<gene>
    <name evidence="2" type="ORF">ACJ8NA_03855</name>
</gene>
<dbReference type="RefSeq" id="WP_407799205.1">
    <property type="nucleotide sequence ID" value="NZ_JBJNUX010000001.1"/>
</dbReference>
<feature type="region of interest" description="Disordered" evidence="1">
    <location>
        <begin position="1"/>
        <end position="80"/>
    </location>
</feature>
<comment type="caution">
    <text evidence="2">The sequence shown here is derived from an EMBL/GenBank/DDBJ whole genome shotgun (WGS) entry which is preliminary data.</text>
</comment>
<reference evidence="2 3" key="1">
    <citation type="submission" date="2024-12" db="EMBL/GenBank/DDBJ databases">
        <title>Pseudomonas species isolated from Lotus nodules promote plant growth.</title>
        <authorList>
            <person name="Yu Y.-H."/>
            <person name="Kurtenbach J."/>
            <person name="Crosbie D."/>
            <person name="Brachmann A."/>
            <person name="Marin M."/>
        </authorList>
    </citation>
    <scope>NUCLEOTIDE SEQUENCE [LARGE SCALE GENOMIC DNA]</scope>
    <source>
        <strain evidence="2 3">PLb11B</strain>
    </source>
</reference>
<organism evidence="2 3">
    <name type="scientific">Pseudomonas azerbaijanorientalis</name>
    <dbReference type="NCBI Taxonomy" id="2842350"/>
    <lineage>
        <taxon>Bacteria</taxon>
        <taxon>Pseudomonadati</taxon>
        <taxon>Pseudomonadota</taxon>
        <taxon>Gammaproteobacteria</taxon>
        <taxon>Pseudomonadales</taxon>
        <taxon>Pseudomonadaceae</taxon>
        <taxon>Pseudomonas</taxon>
    </lineage>
</organism>
<name>A0ABW8VXZ3_9PSED</name>